<dbReference type="Proteomes" id="UP000799118">
    <property type="component" value="Unassembled WGS sequence"/>
</dbReference>
<evidence type="ECO:0000313" key="2">
    <source>
        <dbReference type="EMBL" id="KAE9409954.1"/>
    </source>
</evidence>
<feature type="transmembrane region" description="Helical" evidence="1">
    <location>
        <begin position="6"/>
        <end position="27"/>
    </location>
</feature>
<dbReference type="EMBL" id="ML769386">
    <property type="protein sequence ID" value="KAE9409954.1"/>
    <property type="molecule type" value="Genomic_DNA"/>
</dbReference>
<feature type="transmembrane region" description="Helical" evidence="1">
    <location>
        <begin position="94"/>
        <end position="114"/>
    </location>
</feature>
<accession>A0A6A4INK7</accession>
<organism evidence="2 3">
    <name type="scientific">Gymnopus androsaceus JB14</name>
    <dbReference type="NCBI Taxonomy" id="1447944"/>
    <lineage>
        <taxon>Eukaryota</taxon>
        <taxon>Fungi</taxon>
        <taxon>Dikarya</taxon>
        <taxon>Basidiomycota</taxon>
        <taxon>Agaricomycotina</taxon>
        <taxon>Agaricomycetes</taxon>
        <taxon>Agaricomycetidae</taxon>
        <taxon>Agaricales</taxon>
        <taxon>Marasmiineae</taxon>
        <taxon>Omphalotaceae</taxon>
        <taxon>Gymnopus</taxon>
    </lineage>
</organism>
<feature type="transmembrane region" description="Helical" evidence="1">
    <location>
        <begin position="197"/>
        <end position="220"/>
    </location>
</feature>
<keyword evidence="1" id="KW-0472">Membrane</keyword>
<keyword evidence="3" id="KW-1185">Reference proteome</keyword>
<feature type="transmembrane region" description="Helical" evidence="1">
    <location>
        <begin position="307"/>
        <end position="327"/>
    </location>
</feature>
<gene>
    <name evidence="2" type="ORF">BT96DRAFT_462001</name>
</gene>
<evidence type="ECO:0000313" key="3">
    <source>
        <dbReference type="Proteomes" id="UP000799118"/>
    </source>
</evidence>
<keyword evidence="1" id="KW-1133">Transmembrane helix</keyword>
<name>A0A6A4INK7_9AGAR</name>
<evidence type="ECO:0000256" key="1">
    <source>
        <dbReference type="SAM" id="Phobius"/>
    </source>
</evidence>
<proteinExistence type="predicted"/>
<sequence>MTTDGLQNTIFVGYFVRGKLLLLAGHIRPRLRRSPRIVSALPKHSVRRSHLEAGWLVHWVDKSRSTICVLSSGRVRVTRDCLGVRVGRQPRCRIVRLVIISAIPKGVVAVVNFWSCWSIQPLVRVARWKEAIPEDLGRIRIGVVVISSPSSATRSLSRLGERIIPAAISTIFTLTTREVVVEIRRIMPSSVSTVVTLTMRVVVAVAIVVSPPFSAFTLLGRRAIRRCRKRSSPLVVVVVVGGSNALVISKVRLLPITIATSTVPASSSVRRGRKGPIPAVVFRRITIRLITSVARSSFSTVRRSRKITIPAIVFGLTNVCLITSIAASSASVLAPAPYAEAGRDPFQPSSSG</sequence>
<dbReference type="AlphaFoldDB" id="A0A6A4INK7"/>
<protein>
    <submittedName>
        <fullName evidence="2">Uncharacterized protein</fullName>
    </submittedName>
</protein>
<keyword evidence="1" id="KW-0812">Transmembrane</keyword>
<reference evidence="2" key="1">
    <citation type="journal article" date="2019" name="Environ. Microbiol.">
        <title>Fungal ecological strategies reflected in gene transcription - a case study of two litter decomposers.</title>
        <authorList>
            <person name="Barbi F."/>
            <person name="Kohler A."/>
            <person name="Barry K."/>
            <person name="Baskaran P."/>
            <person name="Daum C."/>
            <person name="Fauchery L."/>
            <person name="Ihrmark K."/>
            <person name="Kuo A."/>
            <person name="LaButti K."/>
            <person name="Lipzen A."/>
            <person name="Morin E."/>
            <person name="Grigoriev I.V."/>
            <person name="Henrissat B."/>
            <person name="Lindahl B."/>
            <person name="Martin F."/>
        </authorList>
    </citation>
    <scope>NUCLEOTIDE SEQUENCE</scope>
    <source>
        <strain evidence="2">JB14</strain>
    </source>
</reference>